<dbReference type="SMART" id="SM00530">
    <property type="entry name" value="HTH_XRE"/>
    <property type="match status" value="1"/>
</dbReference>
<evidence type="ECO:0000313" key="1">
    <source>
        <dbReference type="EMBL" id="RRD68080.1"/>
    </source>
</evidence>
<dbReference type="CDD" id="cd00093">
    <property type="entry name" value="HTH_XRE"/>
    <property type="match status" value="1"/>
</dbReference>
<name>A0A3P1YCW5_ECOLX</name>
<sequence>MAHPNPIPDRLKAARTYAGITQKELGIRIGMEPSSASGRMNHYEKGRHTPDIDTLKRMADELGVPINYFFCENETTAELARLIANMSEQQQIELIKILKKEQP</sequence>
<accession>A0A3P1YCW5</accession>
<dbReference type="AlphaFoldDB" id="A0A3P1YCW5"/>
<reference evidence="1 2" key="1">
    <citation type="submission" date="2018-11" db="EMBL/GenBank/DDBJ databases">
        <title>Enterobacteriaceae from Patient.</title>
        <authorList>
            <person name="Shen C."/>
            <person name="Yang Y."/>
            <person name="Tian G."/>
        </authorList>
    </citation>
    <scope>NUCLEOTIDE SEQUENCE [LARGE SCALE GENOMIC DNA]</scope>
    <source>
        <strain evidence="1 2">GBGD28</strain>
    </source>
</reference>
<dbReference type="RefSeq" id="WP_124831694.1">
    <property type="nucleotide sequence ID" value="NZ_RQTU01000252.1"/>
</dbReference>
<dbReference type="InterPro" id="IPR001387">
    <property type="entry name" value="Cro/C1-type_HTH"/>
</dbReference>
<comment type="caution">
    <text evidence="1">The sequence shown here is derived from an EMBL/GenBank/DDBJ whole genome shotgun (WGS) entry which is preliminary data.</text>
</comment>
<dbReference type="PROSITE" id="PS50943">
    <property type="entry name" value="HTH_CROC1"/>
    <property type="match status" value="1"/>
</dbReference>
<dbReference type="Pfam" id="PF01381">
    <property type="entry name" value="HTH_3"/>
    <property type="match status" value="1"/>
</dbReference>
<gene>
    <name evidence="1" type="ORF">EIA08_28865</name>
</gene>
<protein>
    <submittedName>
        <fullName evidence="1">XRE family transcriptional regulator</fullName>
    </submittedName>
</protein>
<dbReference type="SUPFAM" id="SSF47413">
    <property type="entry name" value="lambda repressor-like DNA-binding domains"/>
    <property type="match status" value="1"/>
</dbReference>
<dbReference type="Proteomes" id="UP000271008">
    <property type="component" value="Unassembled WGS sequence"/>
</dbReference>
<dbReference type="Gene3D" id="1.10.260.40">
    <property type="entry name" value="lambda repressor-like DNA-binding domains"/>
    <property type="match status" value="1"/>
</dbReference>
<evidence type="ECO:0000313" key="2">
    <source>
        <dbReference type="Proteomes" id="UP000271008"/>
    </source>
</evidence>
<dbReference type="GO" id="GO:0003677">
    <property type="term" value="F:DNA binding"/>
    <property type="evidence" value="ECO:0007669"/>
    <property type="project" value="InterPro"/>
</dbReference>
<proteinExistence type="predicted"/>
<dbReference type="EMBL" id="RQTU01000252">
    <property type="protein sequence ID" value="RRD68080.1"/>
    <property type="molecule type" value="Genomic_DNA"/>
</dbReference>
<organism evidence="1 2">
    <name type="scientific">Escherichia coli</name>
    <dbReference type="NCBI Taxonomy" id="562"/>
    <lineage>
        <taxon>Bacteria</taxon>
        <taxon>Pseudomonadati</taxon>
        <taxon>Pseudomonadota</taxon>
        <taxon>Gammaproteobacteria</taxon>
        <taxon>Enterobacterales</taxon>
        <taxon>Enterobacteriaceae</taxon>
        <taxon>Escherichia</taxon>
    </lineage>
</organism>
<dbReference type="InterPro" id="IPR010982">
    <property type="entry name" value="Lambda_DNA-bd_dom_sf"/>
</dbReference>